<dbReference type="EC" id="2.7.13.3" evidence="2"/>
<feature type="transmembrane region" description="Helical" evidence="6">
    <location>
        <begin position="379"/>
        <end position="397"/>
    </location>
</feature>
<keyword evidence="6" id="KW-0812">Transmembrane</keyword>
<dbReference type="SMART" id="SM00387">
    <property type="entry name" value="HATPase_c"/>
    <property type="match status" value="1"/>
</dbReference>
<name>A0A369W7G9_9HYPH</name>
<dbReference type="PANTHER" id="PTHR24421">
    <property type="entry name" value="NITRATE/NITRITE SENSOR PROTEIN NARX-RELATED"/>
    <property type="match status" value="1"/>
</dbReference>
<dbReference type="PANTHER" id="PTHR24421:SF10">
    <property type="entry name" value="NITRATE_NITRITE SENSOR PROTEIN NARQ"/>
    <property type="match status" value="1"/>
</dbReference>
<evidence type="ECO:0000256" key="5">
    <source>
        <dbReference type="ARBA" id="ARBA00023012"/>
    </source>
</evidence>
<feature type="transmembrane region" description="Helical" evidence="6">
    <location>
        <begin position="409"/>
        <end position="429"/>
    </location>
</feature>
<keyword evidence="9" id="KW-1185">Reference proteome</keyword>
<feature type="transmembrane region" description="Helical" evidence="6">
    <location>
        <begin position="313"/>
        <end position="331"/>
    </location>
</feature>
<comment type="caution">
    <text evidence="8">The sequence shown here is derived from an EMBL/GenBank/DDBJ whole genome shotgun (WGS) entry which is preliminary data.</text>
</comment>
<evidence type="ECO:0000313" key="8">
    <source>
        <dbReference type="EMBL" id="RDE09929.1"/>
    </source>
</evidence>
<accession>A0A369W7G9</accession>
<dbReference type="SUPFAM" id="SSF55874">
    <property type="entry name" value="ATPase domain of HSP90 chaperone/DNA topoisomerase II/histidine kinase"/>
    <property type="match status" value="1"/>
</dbReference>
<organism evidence="8 9">
    <name type="scientific">Pelagibacterium lacus</name>
    <dbReference type="NCBI Taxonomy" id="2282655"/>
    <lineage>
        <taxon>Bacteria</taxon>
        <taxon>Pseudomonadati</taxon>
        <taxon>Pseudomonadota</taxon>
        <taxon>Alphaproteobacteria</taxon>
        <taxon>Hyphomicrobiales</taxon>
        <taxon>Devosiaceae</taxon>
        <taxon>Pelagibacterium</taxon>
    </lineage>
</organism>
<dbReference type="PROSITE" id="PS50109">
    <property type="entry name" value="HIS_KIN"/>
    <property type="match status" value="1"/>
</dbReference>
<feature type="transmembrane region" description="Helical" evidence="6">
    <location>
        <begin position="217"/>
        <end position="238"/>
    </location>
</feature>
<keyword evidence="6" id="KW-1133">Transmembrane helix</keyword>
<evidence type="ECO:0000256" key="3">
    <source>
        <dbReference type="ARBA" id="ARBA00022679"/>
    </source>
</evidence>
<reference evidence="9" key="1">
    <citation type="submission" date="2018-07" db="EMBL/GenBank/DDBJ databases">
        <authorList>
            <person name="Liu B.-T."/>
            <person name="Du Z."/>
        </authorList>
    </citation>
    <scope>NUCLEOTIDE SEQUENCE [LARGE SCALE GENOMIC DNA]</scope>
    <source>
        <strain evidence="9">XYN52</strain>
    </source>
</reference>
<keyword evidence="4 8" id="KW-0418">Kinase</keyword>
<dbReference type="Gene3D" id="3.30.565.10">
    <property type="entry name" value="Histidine kinase-like ATPase, C-terminal domain"/>
    <property type="match status" value="1"/>
</dbReference>
<feature type="transmembrane region" description="Helical" evidence="6">
    <location>
        <begin position="250"/>
        <end position="276"/>
    </location>
</feature>
<comment type="catalytic activity">
    <reaction evidence="1">
        <text>ATP + protein L-histidine = ADP + protein N-phospho-L-histidine.</text>
        <dbReference type="EC" id="2.7.13.3"/>
    </reaction>
</comment>
<evidence type="ECO:0000256" key="6">
    <source>
        <dbReference type="SAM" id="Phobius"/>
    </source>
</evidence>
<feature type="transmembrane region" description="Helical" evidence="6">
    <location>
        <begin position="343"/>
        <end position="367"/>
    </location>
</feature>
<keyword evidence="5" id="KW-0902">Two-component regulatory system</keyword>
<dbReference type="InterPro" id="IPR050482">
    <property type="entry name" value="Sensor_HK_TwoCompSys"/>
</dbReference>
<dbReference type="InterPro" id="IPR003594">
    <property type="entry name" value="HATPase_dom"/>
</dbReference>
<dbReference type="CDD" id="cd16917">
    <property type="entry name" value="HATPase_UhpB-NarQ-NarX-like"/>
    <property type="match status" value="1"/>
</dbReference>
<gene>
    <name evidence="8" type="ORF">DVH29_03070</name>
</gene>
<dbReference type="GO" id="GO:0004673">
    <property type="term" value="F:protein histidine kinase activity"/>
    <property type="evidence" value="ECO:0007669"/>
    <property type="project" value="UniProtKB-EC"/>
</dbReference>
<dbReference type="AlphaFoldDB" id="A0A369W7G9"/>
<proteinExistence type="predicted"/>
<evidence type="ECO:0000256" key="2">
    <source>
        <dbReference type="ARBA" id="ARBA00012438"/>
    </source>
</evidence>
<dbReference type="Proteomes" id="UP000253759">
    <property type="component" value="Unassembled WGS sequence"/>
</dbReference>
<keyword evidence="6" id="KW-0472">Membrane</keyword>
<dbReference type="InterPro" id="IPR005467">
    <property type="entry name" value="His_kinase_dom"/>
</dbReference>
<evidence type="ECO:0000256" key="1">
    <source>
        <dbReference type="ARBA" id="ARBA00000085"/>
    </source>
</evidence>
<dbReference type="Pfam" id="PF02518">
    <property type="entry name" value="HATPase_c"/>
    <property type="match status" value="1"/>
</dbReference>
<dbReference type="InterPro" id="IPR036890">
    <property type="entry name" value="HATPase_C_sf"/>
</dbReference>
<feature type="domain" description="Histidine kinase" evidence="7">
    <location>
        <begin position="580"/>
        <end position="758"/>
    </location>
</feature>
<dbReference type="EMBL" id="QQNH01000003">
    <property type="protein sequence ID" value="RDE09929.1"/>
    <property type="molecule type" value="Genomic_DNA"/>
</dbReference>
<sequence>MEGEAVHRLCGTRVRGASGMGSSVNAGGFEHLSVRFTPNVLLWSAVMVGTLLAAIMLGLAMDQRFVGLRLTDEPRLAIPVPSEGVWIEGIRSGSPAAEQPGAGIPASTSALVAITGFDGTRIPIGPEDLLEEPDALATYADMSAFFARQDRIAAILRQPFVDLEIQPMFGEAQTHRIDPQRQRPVSSLPLAFWIQIGVGLAGFWIGAWIWALRHGEWAPRFLAIAGAGLMISAFPAAVYSTRELAIPGGLFRVLSAFNSIGALTFGVGMIGLFLIYPRKLVAPRWLWVPALVLGAWKLVDLLEWVEGPGLGRHLPIVVAMLAIIVLVGLQFRATRGNPRDRAALTWLGLAVTVGAGAFVATVIAPTLLGLGAALSQGEAFLFFLLIYVGVALGVARFRLFQLDEWAFRILFYVVGVLLLLVIDAILIVTIVDERAPAFALSLLVVALAWLPLRDMLARLVLRRTEPARENLFRQVMDVALTPPGRDQQARWRTLLEDAFRPLSIAPGHEARTPALVDDGLALAVPGPGGLPGYRLDYADGGSKLFSLRDAELAAELTAMLANALESRKAYEKGVAEERERIARDIHDNIGVQLMGALHSTDYGRKDLMIRETLTDLRDIVNNASNPDLSFDELLADLRSQISEHLFAAGVAMEWRAESAGPAVLPLATAHTLRSIVREAVHNALKHGKARTISIVVRLEGEAIAMSVADDGSGFDPDRVQAGNGLANMQARVSGLGGRLTVASGAGGTRIAAVFPADTERNTQ</sequence>
<feature type="transmembrane region" description="Helical" evidence="6">
    <location>
        <begin position="190"/>
        <end position="211"/>
    </location>
</feature>
<dbReference type="GO" id="GO:0000160">
    <property type="term" value="P:phosphorelay signal transduction system"/>
    <property type="evidence" value="ECO:0007669"/>
    <property type="project" value="UniProtKB-KW"/>
</dbReference>
<evidence type="ECO:0000256" key="4">
    <source>
        <dbReference type="ARBA" id="ARBA00022777"/>
    </source>
</evidence>
<evidence type="ECO:0000259" key="7">
    <source>
        <dbReference type="PROSITE" id="PS50109"/>
    </source>
</evidence>
<feature type="transmembrane region" description="Helical" evidence="6">
    <location>
        <begin position="40"/>
        <end position="60"/>
    </location>
</feature>
<evidence type="ECO:0000313" key="9">
    <source>
        <dbReference type="Proteomes" id="UP000253759"/>
    </source>
</evidence>
<keyword evidence="3" id="KW-0808">Transferase</keyword>
<feature type="transmembrane region" description="Helical" evidence="6">
    <location>
        <begin position="435"/>
        <end position="452"/>
    </location>
</feature>
<protein>
    <recommendedName>
        <fullName evidence="2">histidine kinase</fullName>
        <ecNumber evidence="2">2.7.13.3</ecNumber>
    </recommendedName>
</protein>